<keyword evidence="4" id="KW-0175">Coiled coil</keyword>
<evidence type="ECO:0000313" key="7">
    <source>
        <dbReference type="EMBL" id="CAH0366799.1"/>
    </source>
</evidence>
<dbReference type="InterPro" id="IPR036770">
    <property type="entry name" value="Ankyrin_rpt-contain_sf"/>
</dbReference>
<dbReference type="InterPro" id="IPR001202">
    <property type="entry name" value="WW_dom"/>
</dbReference>
<evidence type="ECO:0000256" key="2">
    <source>
        <dbReference type="ARBA" id="ARBA00023043"/>
    </source>
</evidence>
<evidence type="ECO:0000256" key="5">
    <source>
        <dbReference type="SAM" id="MobiDB-lite"/>
    </source>
</evidence>
<dbReference type="Gene3D" id="1.25.40.20">
    <property type="entry name" value="Ankyrin repeat-containing domain"/>
    <property type="match status" value="2"/>
</dbReference>
<sequence>RFSLAARTEAQSRDGLHAASDKTQAHNATHRARPAPHPGSRQTTMFAPPKGRQPRTPTHLTSEENENSVAVRFRRAGALQEMERHQKNRYGEKVADVDVMDSLVPEIVHRKQSTMRPKSRVGRAMDDPTQKMEAIAKSALEMRSSMEGELRKLRDEKERTKQQLKHQMDSELAKLKRERSLAQAELRRSMEAEVARIRTEKDREISELREKTMRRPVSLPTGPRGVPNSARSSVSSVSSPESLSQTQPRRLIKRLPLRSQSAVDVFQDESDEVRQLRKRNAELVQELKKTRPASAACLETAPFSSQDFFSTKKEEDHVGLLASCLDQFPEKLRQGSFLWKVPFHATGAAPQKRWFRVALRKAPSHAPDQQEVVITWGASEKAEATASKDRSVALEDVLELRPGHKTQAWWVQANAGRLIPPEDLCWSLVCKDRTLDLAAEDGDDAKAWRRGLRGAIQVLQTARRKRFAGDEDNATVDSDDEEVRSVASDSLLGSPRHDVAAPRFRLALERGDCVAARRLLAAAKVNGGDAVLANRSYGTDTGAKMETPLHGASRTGNVLLVQLLLEHHADARARDGTGATPAHVAIRAKADGARDVLAVLLDAAGDDVLEARDNAGDVPLHVACRAGALECVRLLLETAADPQAKNNMGETPSDCASGHVLALVAEYAPPAPNDDEAFDLAGVTWRARVDPASSYPYFENEATGQTQWADPREAVAEASEAAEPEVVEVAEEAAEPEVVEAVAEASAAAETEPEVVDVAEAPAAAPDAPAEAPAPAPKKNTPTRDWARKPLFSITNSVEATG</sequence>
<proteinExistence type="predicted"/>
<feature type="compositionally biased region" description="Low complexity" evidence="5">
    <location>
        <begin position="741"/>
        <end position="750"/>
    </location>
</feature>
<evidence type="ECO:0000256" key="3">
    <source>
        <dbReference type="PROSITE-ProRule" id="PRU00023"/>
    </source>
</evidence>
<evidence type="ECO:0000313" key="8">
    <source>
        <dbReference type="Proteomes" id="UP000789595"/>
    </source>
</evidence>
<feature type="compositionally biased region" description="Low complexity" evidence="5">
    <location>
        <begin position="758"/>
        <end position="773"/>
    </location>
</feature>
<comment type="caution">
    <text evidence="7">The sequence shown here is derived from an EMBL/GenBank/DDBJ whole genome shotgun (WGS) entry which is preliminary data.</text>
</comment>
<dbReference type="SMART" id="SM00248">
    <property type="entry name" value="ANK"/>
    <property type="match status" value="3"/>
</dbReference>
<dbReference type="InterPro" id="IPR002110">
    <property type="entry name" value="Ankyrin_rpt"/>
</dbReference>
<dbReference type="AlphaFoldDB" id="A0A8J2SF51"/>
<dbReference type="CDD" id="cd00201">
    <property type="entry name" value="WW"/>
    <property type="match status" value="1"/>
</dbReference>
<dbReference type="Proteomes" id="UP000789595">
    <property type="component" value="Unassembled WGS sequence"/>
</dbReference>
<feature type="repeat" description="ANK" evidence="3">
    <location>
        <begin position="615"/>
        <end position="647"/>
    </location>
</feature>
<dbReference type="EMBL" id="CAKKNE010000001">
    <property type="protein sequence ID" value="CAH0366799.1"/>
    <property type="molecule type" value="Genomic_DNA"/>
</dbReference>
<evidence type="ECO:0000256" key="4">
    <source>
        <dbReference type="SAM" id="Coils"/>
    </source>
</evidence>
<accession>A0A8J2SF51</accession>
<dbReference type="PROSITE" id="PS01159">
    <property type="entry name" value="WW_DOMAIN_1"/>
    <property type="match status" value="1"/>
</dbReference>
<dbReference type="PROSITE" id="PS50020">
    <property type="entry name" value="WW_DOMAIN_2"/>
    <property type="match status" value="1"/>
</dbReference>
<dbReference type="InterPro" id="IPR036020">
    <property type="entry name" value="WW_dom_sf"/>
</dbReference>
<protein>
    <recommendedName>
        <fullName evidence="6">WW domain-containing protein</fullName>
    </recommendedName>
</protein>
<keyword evidence="8" id="KW-1185">Reference proteome</keyword>
<feature type="compositionally biased region" description="Polar residues" evidence="5">
    <location>
        <begin position="793"/>
        <end position="802"/>
    </location>
</feature>
<dbReference type="SUPFAM" id="SSF51045">
    <property type="entry name" value="WW domain"/>
    <property type="match status" value="1"/>
</dbReference>
<gene>
    <name evidence="7" type="ORF">PECAL_1P33080</name>
</gene>
<feature type="region of interest" description="Disordered" evidence="5">
    <location>
        <begin position="209"/>
        <end position="248"/>
    </location>
</feature>
<evidence type="ECO:0000259" key="6">
    <source>
        <dbReference type="PROSITE" id="PS50020"/>
    </source>
</evidence>
<dbReference type="SUPFAM" id="SSF50729">
    <property type="entry name" value="PH domain-like"/>
    <property type="match status" value="1"/>
</dbReference>
<dbReference type="PANTHER" id="PTHR24126:SF14">
    <property type="entry name" value="ANK_REP_REGION DOMAIN-CONTAINING PROTEIN"/>
    <property type="match status" value="1"/>
</dbReference>
<feature type="compositionally biased region" description="Basic and acidic residues" evidence="5">
    <location>
        <begin position="10"/>
        <end position="24"/>
    </location>
</feature>
<name>A0A8J2SF51_9STRA</name>
<dbReference type="Pfam" id="PF00023">
    <property type="entry name" value="Ank"/>
    <property type="match status" value="1"/>
</dbReference>
<dbReference type="Gene3D" id="2.20.70.10">
    <property type="match status" value="1"/>
</dbReference>
<evidence type="ECO:0000256" key="1">
    <source>
        <dbReference type="ARBA" id="ARBA00022737"/>
    </source>
</evidence>
<feature type="non-terminal residue" evidence="7">
    <location>
        <position position="1"/>
    </location>
</feature>
<dbReference type="SUPFAM" id="SSF48403">
    <property type="entry name" value="Ankyrin repeat"/>
    <property type="match status" value="1"/>
</dbReference>
<feature type="region of interest" description="Disordered" evidence="5">
    <location>
        <begin position="741"/>
        <end position="802"/>
    </location>
</feature>
<reference evidence="7" key="1">
    <citation type="submission" date="2021-11" db="EMBL/GenBank/DDBJ databases">
        <authorList>
            <consortium name="Genoscope - CEA"/>
            <person name="William W."/>
        </authorList>
    </citation>
    <scope>NUCLEOTIDE SEQUENCE</scope>
</reference>
<dbReference type="PROSITE" id="PS50088">
    <property type="entry name" value="ANK_REPEAT"/>
    <property type="match status" value="2"/>
</dbReference>
<keyword evidence="2 3" id="KW-0040">ANK repeat</keyword>
<dbReference type="PANTHER" id="PTHR24126">
    <property type="entry name" value="ANKYRIN REPEAT, PH AND SEC7 DOMAIN CONTAINING PROTEIN SECG-RELATED"/>
    <property type="match status" value="1"/>
</dbReference>
<dbReference type="Gene3D" id="2.30.29.30">
    <property type="entry name" value="Pleckstrin-homology domain (PH domain)/Phosphotyrosine-binding domain (PTB)"/>
    <property type="match status" value="1"/>
</dbReference>
<dbReference type="Pfam" id="PF12796">
    <property type="entry name" value="Ank_2"/>
    <property type="match status" value="1"/>
</dbReference>
<feature type="repeat" description="ANK" evidence="3">
    <location>
        <begin position="544"/>
        <end position="576"/>
    </location>
</feature>
<keyword evidence="1" id="KW-0677">Repeat</keyword>
<feature type="coiled-coil region" evidence="4">
    <location>
        <begin position="136"/>
        <end position="207"/>
    </location>
</feature>
<dbReference type="OrthoDB" id="1668162at2759"/>
<dbReference type="InterPro" id="IPR011993">
    <property type="entry name" value="PH-like_dom_sf"/>
</dbReference>
<organism evidence="7 8">
    <name type="scientific">Pelagomonas calceolata</name>
    <dbReference type="NCBI Taxonomy" id="35677"/>
    <lineage>
        <taxon>Eukaryota</taxon>
        <taxon>Sar</taxon>
        <taxon>Stramenopiles</taxon>
        <taxon>Ochrophyta</taxon>
        <taxon>Pelagophyceae</taxon>
        <taxon>Pelagomonadales</taxon>
        <taxon>Pelagomonadaceae</taxon>
        <taxon>Pelagomonas</taxon>
    </lineage>
</organism>
<feature type="region of interest" description="Disordered" evidence="5">
    <location>
        <begin position="1"/>
        <end position="66"/>
    </location>
</feature>
<feature type="domain" description="WW" evidence="6">
    <location>
        <begin position="685"/>
        <end position="713"/>
    </location>
</feature>
<dbReference type="PROSITE" id="PS50297">
    <property type="entry name" value="ANK_REP_REGION"/>
    <property type="match status" value="2"/>
</dbReference>
<feature type="compositionally biased region" description="Low complexity" evidence="5">
    <location>
        <begin position="229"/>
        <end position="244"/>
    </location>
</feature>